<feature type="transmembrane region" description="Helical" evidence="1">
    <location>
        <begin position="33"/>
        <end position="51"/>
    </location>
</feature>
<proteinExistence type="predicted"/>
<sequence length="82" mass="8796">MPSRFVSSKSSLSLAAPSSIEYSVWTWRWVNPPSFFVAAASCAISVVAVMLRTSLLPCLLPAAVRADSVDHGGHADRVDHPD</sequence>
<name>A0ABV5FVS1_9MICC</name>
<evidence type="ECO:0000256" key="1">
    <source>
        <dbReference type="SAM" id="Phobius"/>
    </source>
</evidence>
<gene>
    <name evidence="2" type="ORF">ACFFX0_06095</name>
</gene>
<dbReference type="EMBL" id="JBHMFI010000001">
    <property type="protein sequence ID" value="MFB9070787.1"/>
    <property type="molecule type" value="Genomic_DNA"/>
</dbReference>
<keyword evidence="1" id="KW-1133">Transmembrane helix</keyword>
<reference evidence="2 3" key="1">
    <citation type="submission" date="2024-09" db="EMBL/GenBank/DDBJ databases">
        <authorList>
            <person name="Sun Q."/>
            <person name="Mori K."/>
        </authorList>
    </citation>
    <scope>NUCLEOTIDE SEQUENCE [LARGE SCALE GENOMIC DNA]</scope>
    <source>
        <strain evidence="2 3">CCM 7609</strain>
    </source>
</reference>
<keyword evidence="3" id="KW-1185">Reference proteome</keyword>
<evidence type="ECO:0000313" key="3">
    <source>
        <dbReference type="Proteomes" id="UP001589575"/>
    </source>
</evidence>
<evidence type="ECO:0000313" key="2">
    <source>
        <dbReference type="EMBL" id="MFB9070787.1"/>
    </source>
</evidence>
<organism evidence="2 3">
    <name type="scientific">Citricoccus parietis</name>
    <dbReference type="NCBI Taxonomy" id="592307"/>
    <lineage>
        <taxon>Bacteria</taxon>
        <taxon>Bacillati</taxon>
        <taxon>Actinomycetota</taxon>
        <taxon>Actinomycetes</taxon>
        <taxon>Micrococcales</taxon>
        <taxon>Micrococcaceae</taxon>
        <taxon>Citricoccus</taxon>
    </lineage>
</organism>
<protein>
    <submittedName>
        <fullName evidence="2">Uncharacterized protein</fullName>
    </submittedName>
</protein>
<comment type="caution">
    <text evidence="2">The sequence shown here is derived from an EMBL/GenBank/DDBJ whole genome shotgun (WGS) entry which is preliminary data.</text>
</comment>
<keyword evidence="1" id="KW-0472">Membrane</keyword>
<dbReference type="Proteomes" id="UP001589575">
    <property type="component" value="Unassembled WGS sequence"/>
</dbReference>
<accession>A0ABV5FVS1</accession>
<keyword evidence="1" id="KW-0812">Transmembrane</keyword>